<sequence length="359" mass="39249">MSYLKLLVSACIGGLLFYFFHLPLAWILGPMIGTIFYTKLTKQLIKMPVLFRDLGFISIGYTIGLTFSKEALVEMFTHLPSMLAMTLSMIAFSLILAFFTTKITHTNYKSTIAGSIPGGLTQMVALCGEMKGIDLAAVTIIQVTRIVSVVMLVPFLVYSPLLHGNEQAGEVMTHMSTSYQWSILPFILLAASAAFLSKKGKFPTPFLIGPIIIIAILVIAGIHAPALPVSLISISQLFIGIDLGLRVKLGEIEKKAMFSTVAIISSFLLVVFSFVLSSILLHLENGITLMTAFIALAPGGMAEMAILGQSVGGDLTVITTYQLFRLLFILFCVPSILKWIFLLLDWNEKRKLVVKSEGK</sequence>
<accession>A0A2N0Z0C4</accession>
<dbReference type="RefSeq" id="WP_101177982.1">
    <property type="nucleotide sequence ID" value="NZ_PISE01000031.1"/>
</dbReference>
<dbReference type="InterPro" id="IPR017516">
    <property type="entry name" value="AbrB_dup"/>
</dbReference>
<feature type="transmembrane region" description="Helical" evidence="1">
    <location>
        <begin position="287"/>
        <end position="311"/>
    </location>
</feature>
<feature type="transmembrane region" description="Helical" evidence="1">
    <location>
        <begin position="323"/>
        <end position="344"/>
    </location>
</feature>
<dbReference type="Proteomes" id="UP000233375">
    <property type="component" value="Unassembled WGS sequence"/>
</dbReference>
<dbReference type="PANTHER" id="PTHR38457:SF1">
    <property type="entry name" value="REGULATOR ABRB-RELATED"/>
    <property type="match status" value="1"/>
</dbReference>
<dbReference type="Pfam" id="PF05145">
    <property type="entry name" value="AbrB"/>
    <property type="match status" value="1"/>
</dbReference>
<dbReference type="NCBIfam" id="TIGR03082">
    <property type="entry name" value="Gneg_AbrB_dup"/>
    <property type="match status" value="2"/>
</dbReference>
<name>A0A2N0Z0C4_9BACI</name>
<feature type="transmembrane region" description="Helical" evidence="1">
    <location>
        <begin position="79"/>
        <end position="99"/>
    </location>
</feature>
<protein>
    <submittedName>
        <fullName evidence="2">AbrB family transcriptional regulator</fullName>
    </submittedName>
</protein>
<proteinExistence type="predicted"/>
<feature type="transmembrane region" description="Helical" evidence="1">
    <location>
        <begin position="257"/>
        <end position="281"/>
    </location>
</feature>
<comment type="caution">
    <text evidence="2">The sequence shown here is derived from an EMBL/GenBank/DDBJ whole genome shotgun (WGS) entry which is preliminary data.</text>
</comment>
<feature type="transmembrane region" description="Helical" evidence="1">
    <location>
        <begin position="204"/>
        <end position="222"/>
    </location>
</feature>
<organism evidence="2 3">
    <name type="scientific">Niallia nealsonii</name>
    <dbReference type="NCBI Taxonomy" id="115979"/>
    <lineage>
        <taxon>Bacteria</taxon>
        <taxon>Bacillati</taxon>
        <taxon>Bacillota</taxon>
        <taxon>Bacilli</taxon>
        <taxon>Bacillales</taxon>
        <taxon>Bacillaceae</taxon>
        <taxon>Niallia</taxon>
    </lineage>
</organism>
<dbReference type="GO" id="GO:0010468">
    <property type="term" value="P:regulation of gene expression"/>
    <property type="evidence" value="ECO:0007669"/>
    <property type="project" value="InterPro"/>
</dbReference>
<dbReference type="GO" id="GO:0016020">
    <property type="term" value="C:membrane"/>
    <property type="evidence" value="ECO:0007669"/>
    <property type="project" value="InterPro"/>
</dbReference>
<dbReference type="PIRSF" id="PIRSF038991">
    <property type="entry name" value="Protein_AbrB"/>
    <property type="match status" value="1"/>
</dbReference>
<gene>
    <name evidence="2" type="ORF">CWS01_14905</name>
</gene>
<feature type="transmembrane region" description="Helical" evidence="1">
    <location>
        <begin position="135"/>
        <end position="158"/>
    </location>
</feature>
<evidence type="ECO:0000256" key="1">
    <source>
        <dbReference type="SAM" id="Phobius"/>
    </source>
</evidence>
<dbReference type="PANTHER" id="PTHR38457">
    <property type="entry name" value="REGULATOR ABRB-RELATED"/>
    <property type="match status" value="1"/>
</dbReference>
<keyword evidence="1" id="KW-0812">Transmembrane</keyword>
<dbReference type="InterPro" id="IPR007820">
    <property type="entry name" value="AbrB_fam"/>
</dbReference>
<reference evidence="2 3" key="1">
    <citation type="journal article" date="2003" name="Int. J. Syst. Evol. Microbiol.">
        <title>Bacillus nealsonii sp. nov., isolated from a spacecraft-assembly facility, whose spores are gamma-radiation resistant.</title>
        <authorList>
            <person name="Venkateswaran K."/>
            <person name="Kempf M."/>
            <person name="Chen F."/>
            <person name="Satomi M."/>
            <person name="Nicholson W."/>
            <person name="Kern R."/>
        </authorList>
    </citation>
    <scope>NUCLEOTIDE SEQUENCE [LARGE SCALE GENOMIC DNA]</scope>
    <source>
        <strain evidence="2 3">FO-92</strain>
    </source>
</reference>
<feature type="transmembrane region" description="Helical" evidence="1">
    <location>
        <begin position="49"/>
        <end position="67"/>
    </location>
</feature>
<dbReference type="AlphaFoldDB" id="A0A2N0Z0C4"/>
<keyword evidence="1" id="KW-0472">Membrane</keyword>
<keyword evidence="1" id="KW-1133">Transmembrane helix</keyword>
<feature type="transmembrane region" description="Helical" evidence="1">
    <location>
        <begin position="178"/>
        <end position="197"/>
    </location>
</feature>
<dbReference type="EMBL" id="PISE01000031">
    <property type="protein sequence ID" value="PKG22960.1"/>
    <property type="molecule type" value="Genomic_DNA"/>
</dbReference>
<feature type="transmembrane region" description="Helical" evidence="1">
    <location>
        <begin position="6"/>
        <end position="28"/>
    </location>
</feature>
<dbReference type="OrthoDB" id="5460360at2"/>
<evidence type="ECO:0000313" key="2">
    <source>
        <dbReference type="EMBL" id="PKG22960.1"/>
    </source>
</evidence>
<evidence type="ECO:0000313" key="3">
    <source>
        <dbReference type="Proteomes" id="UP000233375"/>
    </source>
</evidence>
<keyword evidence="3" id="KW-1185">Reference proteome</keyword>